<evidence type="ECO:0000313" key="3">
    <source>
        <dbReference type="Proteomes" id="UP000034471"/>
    </source>
</evidence>
<protein>
    <submittedName>
        <fullName evidence="2">Glycosyl transferase family 2</fullName>
    </submittedName>
</protein>
<name>A0A0G0H7N9_9BACT</name>
<dbReference type="InterPro" id="IPR029044">
    <property type="entry name" value="Nucleotide-diphossugar_trans"/>
</dbReference>
<dbReference type="Gene3D" id="3.90.550.10">
    <property type="entry name" value="Spore Coat Polysaccharide Biosynthesis Protein SpsA, Chain A"/>
    <property type="match status" value="1"/>
</dbReference>
<dbReference type="InterPro" id="IPR001173">
    <property type="entry name" value="Glyco_trans_2-like"/>
</dbReference>
<keyword evidence="2" id="KW-0808">Transferase</keyword>
<dbReference type="SUPFAM" id="SSF53448">
    <property type="entry name" value="Nucleotide-diphospho-sugar transferases"/>
    <property type="match status" value="1"/>
</dbReference>
<dbReference type="CDD" id="cd02511">
    <property type="entry name" value="Beta4Glucosyltransferase"/>
    <property type="match status" value="1"/>
</dbReference>
<gene>
    <name evidence="2" type="ORF">US54_C0017G0003</name>
</gene>
<dbReference type="STRING" id="1618481.US54_C0017G0003"/>
<dbReference type="AlphaFoldDB" id="A0A0G0H7N9"/>
<dbReference type="Pfam" id="PF00535">
    <property type="entry name" value="Glycos_transf_2"/>
    <property type="match status" value="1"/>
</dbReference>
<comment type="caution">
    <text evidence="2">The sequence shown here is derived from an EMBL/GenBank/DDBJ whole genome shotgun (WGS) entry which is preliminary data.</text>
</comment>
<dbReference type="GO" id="GO:0016740">
    <property type="term" value="F:transferase activity"/>
    <property type="evidence" value="ECO:0007669"/>
    <property type="project" value="UniProtKB-KW"/>
</dbReference>
<dbReference type="PANTHER" id="PTHR43630:SF2">
    <property type="entry name" value="GLYCOSYLTRANSFERASE"/>
    <property type="match status" value="1"/>
</dbReference>
<proteinExistence type="predicted"/>
<sequence>MTDISVLIVAKNDTDHLLQAIDSVVQWTTEVIIVDIGIRDDFLEKLKKTNVKIIPHNGNIMYADQIRDKITLYTSSTYILFLDPDEILPPALQKYIQKNYKKYDAMAFSRKNIIFDKWMQHARWWPDYQIRLYKKDKGNWNPSIHSKPNIKGVLHEIPAQETLAILHYNYNNLDHYFEKMIRYAKSEAADYIQSNTHFTLTNALSKGMQEFVSRFFSAEGYKDGMHGFVLSFLQSVYYPFVYFYYWEGKKYLPVEQSEITVSIQNYYKELFLQTLYWISHKKLKPSISKIKYKIITFLSR</sequence>
<dbReference type="Proteomes" id="UP000034471">
    <property type="component" value="Unassembled WGS sequence"/>
</dbReference>
<reference evidence="2 3" key="1">
    <citation type="journal article" date="2015" name="Nature">
        <title>rRNA introns, odd ribosomes, and small enigmatic genomes across a large radiation of phyla.</title>
        <authorList>
            <person name="Brown C.T."/>
            <person name="Hug L.A."/>
            <person name="Thomas B.C."/>
            <person name="Sharon I."/>
            <person name="Castelle C.J."/>
            <person name="Singh A."/>
            <person name="Wilkins M.J."/>
            <person name="Williams K.H."/>
            <person name="Banfield J.F."/>
        </authorList>
    </citation>
    <scope>NUCLEOTIDE SEQUENCE [LARGE SCALE GENOMIC DNA]</scope>
</reference>
<dbReference type="PANTHER" id="PTHR43630">
    <property type="entry name" value="POLY-BETA-1,6-N-ACETYL-D-GLUCOSAMINE SYNTHASE"/>
    <property type="match status" value="1"/>
</dbReference>
<organism evidence="2 3">
    <name type="scientific">Candidatus Roizmanbacteria bacterium GW2011_GWA2_37_7</name>
    <dbReference type="NCBI Taxonomy" id="1618481"/>
    <lineage>
        <taxon>Bacteria</taxon>
        <taxon>Candidatus Roizmaniibacteriota</taxon>
    </lineage>
</organism>
<evidence type="ECO:0000259" key="1">
    <source>
        <dbReference type="Pfam" id="PF00535"/>
    </source>
</evidence>
<accession>A0A0G0H7N9</accession>
<evidence type="ECO:0000313" key="2">
    <source>
        <dbReference type="EMBL" id="KKQ38137.1"/>
    </source>
</evidence>
<dbReference type="EMBL" id="LBTJ01000017">
    <property type="protein sequence ID" value="KKQ38137.1"/>
    <property type="molecule type" value="Genomic_DNA"/>
</dbReference>
<feature type="domain" description="Glycosyltransferase 2-like" evidence="1">
    <location>
        <begin position="5"/>
        <end position="138"/>
    </location>
</feature>